<evidence type="ECO:0000313" key="1">
    <source>
        <dbReference type="EMBL" id="MBC2866844.1"/>
    </source>
</evidence>
<dbReference type="RefSeq" id="WP_185947627.1">
    <property type="nucleotide sequence ID" value="NZ_JACMHY010000007.1"/>
</dbReference>
<proteinExistence type="predicted"/>
<organism evidence="1 2">
    <name type="scientific">Streptomyces mexicanus</name>
    <dbReference type="NCBI Taxonomy" id="178566"/>
    <lineage>
        <taxon>Bacteria</taxon>
        <taxon>Bacillati</taxon>
        <taxon>Actinomycetota</taxon>
        <taxon>Actinomycetes</taxon>
        <taxon>Kitasatosporales</taxon>
        <taxon>Streptomycetaceae</taxon>
        <taxon>Streptomyces</taxon>
    </lineage>
</organism>
<sequence>MLPLRMNTGHDTVGMLPNVTLGRCGGLEAGGSGGGVLAGAALGPVGLGQR</sequence>
<dbReference type="AlphaFoldDB" id="A0A7X1LRM2"/>
<evidence type="ECO:0000313" key="2">
    <source>
        <dbReference type="Proteomes" id="UP000517694"/>
    </source>
</evidence>
<accession>A0A7X1LRM2</accession>
<comment type="caution">
    <text evidence="1">The sequence shown here is derived from an EMBL/GenBank/DDBJ whole genome shotgun (WGS) entry which is preliminary data.</text>
</comment>
<dbReference type="EMBL" id="JACMHY010000007">
    <property type="protein sequence ID" value="MBC2866844.1"/>
    <property type="molecule type" value="Genomic_DNA"/>
</dbReference>
<dbReference type="Proteomes" id="UP000517694">
    <property type="component" value="Unassembled WGS sequence"/>
</dbReference>
<name>A0A7X1LRM2_9ACTN</name>
<gene>
    <name evidence="1" type="ORF">H1R13_18270</name>
</gene>
<reference evidence="1 2" key="1">
    <citation type="submission" date="2020-08" db="EMBL/GenBank/DDBJ databases">
        <title>Whole-Genome Sequence of French Clinical Streptomyces mexicanus Strain Q0842.</title>
        <authorList>
            <person name="Boxberger M."/>
            <person name="La Scola B."/>
        </authorList>
    </citation>
    <scope>NUCLEOTIDE SEQUENCE [LARGE SCALE GENOMIC DNA]</scope>
    <source>
        <strain evidence="1 2">Marseille-Q0842</strain>
    </source>
</reference>
<protein>
    <submittedName>
        <fullName evidence="1">Uncharacterized protein</fullName>
    </submittedName>
</protein>
<keyword evidence="2" id="KW-1185">Reference proteome</keyword>